<dbReference type="GO" id="GO:0061630">
    <property type="term" value="F:ubiquitin protein ligase activity"/>
    <property type="evidence" value="ECO:0007669"/>
    <property type="project" value="UniProtKB-EC"/>
</dbReference>
<feature type="compositionally biased region" description="Basic residues" evidence="10">
    <location>
        <begin position="86"/>
        <end position="98"/>
    </location>
</feature>
<evidence type="ECO:0000259" key="12">
    <source>
        <dbReference type="PROSITE" id="PS51873"/>
    </source>
</evidence>
<feature type="compositionally biased region" description="Pro residues" evidence="10">
    <location>
        <begin position="696"/>
        <end position="706"/>
    </location>
</feature>
<dbReference type="PANTHER" id="PTHR11685">
    <property type="entry name" value="RBR FAMILY RING FINGER AND IBR DOMAIN-CONTAINING"/>
    <property type="match status" value="1"/>
</dbReference>
<dbReference type="Pfam" id="PF26200">
    <property type="entry name" value="Rcat_RNF216"/>
    <property type="match status" value="1"/>
</dbReference>
<comment type="caution">
    <text evidence="13">The sequence shown here is derived from an EMBL/GenBank/DDBJ whole genome shotgun (WGS) entry which is preliminary data.</text>
</comment>
<dbReference type="EC" id="2.3.2.31" evidence="2"/>
<dbReference type="InterPro" id="IPR001841">
    <property type="entry name" value="Znf_RING"/>
</dbReference>
<dbReference type="CDD" id="cd20335">
    <property type="entry name" value="BRcat_RBR"/>
    <property type="match status" value="1"/>
</dbReference>
<evidence type="ECO:0000256" key="6">
    <source>
        <dbReference type="ARBA" id="ARBA00022771"/>
    </source>
</evidence>
<reference evidence="13" key="2">
    <citation type="submission" date="2023-05" db="EMBL/GenBank/DDBJ databases">
        <authorList>
            <consortium name="Lawrence Berkeley National Laboratory"/>
            <person name="Steindorff A."/>
            <person name="Hensen N."/>
            <person name="Bonometti L."/>
            <person name="Westerberg I."/>
            <person name="Brannstrom I.O."/>
            <person name="Guillou S."/>
            <person name="Cros-Aarteil S."/>
            <person name="Calhoun S."/>
            <person name="Haridas S."/>
            <person name="Kuo A."/>
            <person name="Mondo S."/>
            <person name="Pangilinan J."/>
            <person name="Riley R."/>
            <person name="Labutti K."/>
            <person name="Andreopoulos B."/>
            <person name="Lipzen A."/>
            <person name="Chen C."/>
            <person name="Yanf M."/>
            <person name="Daum C."/>
            <person name="Ng V."/>
            <person name="Clum A."/>
            <person name="Ohm R."/>
            <person name="Martin F."/>
            <person name="Silar P."/>
            <person name="Natvig D."/>
            <person name="Lalanne C."/>
            <person name="Gautier V."/>
            <person name="Ament-Velasquez S.L."/>
            <person name="Kruys A."/>
            <person name="Hutchinson M.I."/>
            <person name="Powell A.J."/>
            <person name="Barry K."/>
            <person name="Miller A.N."/>
            <person name="Grigoriev I.V."/>
            <person name="Debuchy R."/>
            <person name="Gladieux P."/>
            <person name="Thoren M.H."/>
            <person name="Johannesson H."/>
        </authorList>
    </citation>
    <scope>NUCLEOTIDE SEQUENCE</scope>
    <source>
        <strain evidence="13">PSN243</strain>
    </source>
</reference>
<feature type="compositionally biased region" description="Basic and acidic residues" evidence="10">
    <location>
        <begin position="1"/>
        <end position="17"/>
    </location>
</feature>
<name>A0AAV9GYK2_9PEZI</name>
<gene>
    <name evidence="13" type="ORF">QBC34DRAFT_202529</name>
</gene>
<evidence type="ECO:0000256" key="1">
    <source>
        <dbReference type="ARBA" id="ARBA00001798"/>
    </source>
</evidence>
<dbReference type="SUPFAM" id="SSF57850">
    <property type="entry name" value="RING/U-box"/>
    <property type="match status" value="3"/>
</dbReference>
<evidence type="ECO:0000256" key="4">
    <source>
        <dbReference type="ARBA" id="ARBA00022723"/>
    </source>
</evidence>
<dbReference type="Pfam" id="PF01485">
    <property type="entry name" value="IBR"/>
    <property type="match status" value="1"/>
</dbReference>
<dbReference type="InterPro" id="IPR031127">
    <property type="entry name" value="E3_UB_ligase_RBR"/>
</dbReference>
<evidence type="ECO:0000256" key="3">
    <source>
        <dbReference type="ARBA" id="ARBA00022679"/>
    </source>
</evidence>
<feature type="compositionally biased region" description="Low complexity" evidence="10">
    <location>
        <begin position="671"/>
        <end position="681"/>
    </location>
</feature>
<dbReference type="Proteomes" id="UP001321760">
    <property type="component" value="Unassembled WGS sequence"/>
</dbReference>
<feature type="compositionally biased region" description="Low complexity" evidence="10">
    <location>
        <begin position="720"/>
        <end position="735"/>
    </location>
</feature>
<reference evidence="13" key="1">
    <citation type="journal article" date="2023" name="Mol. Phylogenet. Evol.">
        <title>Genome-scale phylogeny and comparative genomics of the fungal order Sordariales.</title>
        <authorList>
            <person name="Hensen N."/>
            <person name="Bonometti L."/>
            <person name="Westerberg I."/>
            <person name="Brannstrom I.O."/>
            <person name="Guillou S."/>
            <person name="Cros-Aarteil S."/>
            <person name="Calhoun S."/>
            <person name="Haridas S."/>
            <person name="Kuo A."/>
            <person name="Mondo S."/>
            <person name="Pangilinan J."/>
            <person name="Riley R."/>
            <person name="LaButti K."/>
            <person name="Andreopoulos B."/>
            <person name="Lipzen A."/>
            <person name="Chen C."/>
            <person name="Yan M."/>
            <person name="Daum C."/>
            <person name="Ng V."/>
            <person name="Clum A."/>
            <person name="Steindorff A."/>
            <person name="Ohm R.A."/>
            <person name="Martin F."/>
            <person name="Silar P."/>
            <person name="Natvig D.O."/>
            <person name="Lalanne C."/>
            <person name="Gautier V."/>
            <person name="Ament-Velasquez S.L."/>
            <person name="Kruys A."/>
            <person name="Hutchinson M.I."/>
            <person name="Powell A.J."/>
            <person name="Barry K."/>
            <person name="Miller A.N."/>
            <person name="Grigoriev I.V."/>
            <person name="Debuchy R."/>
            <person name="Gladieux P."/>
            <person name="Hiltunen Thoren M."/>
            <person name="Johannesson H."/>
        </authorList>
    </citation>
    <scope>NUCLEOTIDE SEQUENCE</scope>
    <source>
        <strain evidence="13">PSN243</strain>
    </source>
</reference>
<evidence type="ECO:0000259" key="11">
    <source>
        <dbReference type="PROSITE" id="PS50089"/>
    </source>
</evidence>
<dbReference type="PROSITE" id="PS51873">
    <property type="entry name" value="TRIAD"/>
    <property type="match status" value="1"/>
</dbReference>
<keyword evidence="5" id="KW-0677">Repeat</keyword>
<evidence type="ECO:0000256" key="8">
    <source>
        <dbReference type="ARBA" id="ARBA00022833"/>
    </source>
</evidence>
<dbReference type="CDD" id="cd20336">
    <property type="entry name" value="Rcat_RBR"/>
    <property type="match status" value="1"/>
</dbReference>
<dbReference type="InterPro" id="IPR002867">
    <property type="entry name" value="IBR_dom"/>
</dbReference>
<feature type="domain" description="RING-type" evidence="12">
    <location>
        <begin position="411"/>
        <end position="627"/>
    </location>
</feature>
<sequence length="761" mass="86191">MARNEAERRQRSPERRATSKGSRLQSHNPFTSLFGGAAAATVSNKKSRPSGEPGRERSRLRGRDRGEGRDHDLRRSSRNRDLDKDRHRHRDRKYHHHGKRDDDDNDGHRDDGRAKHRRHHHQQNGEHREHSRECLFVEIELKSLDDRWFTFTVKVKPDLPVSRLDSVIRRRFQARNKNIVPTAQFSYYSEGKLIDSHAVLSKDTPVIWYRLGRGSIETENWKFTHWQDETNGRLDTALSDELVKAIDEGATIGQLRKKIADFMHIDDPYRIILSARGGMRPGLLQGQCWEARQIKTQWFCNWVAVDVNPPDCYVVLQGLGREYIYHPSEQAFSKGMELRAMQSYIRHRLFRAVRVHGKSNVCLAFSSVVLKHNNNCPGSFTPIKWGATYTFDIPQDAAEAFADEENWLLKPSESCAVCMEDKRITEMPIQIAAGCKHKAALCKVCLAQWLQSGLERTSWDRLKCPDCPELLQHADMRRYANPATFERWDTLATRAALEAIPNFRWCLTSPCTSGQIDDESCAKFKCKACSARHCIKHNVPWHKGETCEDYDRRNKQKKKDDKASEQMIKKTSKKCPKCKKDVHKFTGCNHITCVCGHEWCYICFAPFQRNEHGFLFCRHKTECTERDPFIDLIDPAHAQGGAGNVRMPPMGGPGGFRRPPPFIPGFVPPHLRRQNANANGNAGAGAGAGGAANARPPHPPHPPPGFPFREPFGLNRNGFNRPQAPGGAGPRRPNGLPDGGVGEDITGFAALRINVDGGVGL</sequence>
<evidence type="ECO:0000313" key="13">
    <source>
        <dbReference type="EMBL" id="KAK4453317.1"/>
    </source>
</evidence>
<evidence type="ECO:0000256" key="9">
    <source>
        <dbReference type="PROSITE-ProRule" id="PRU00175"/>
    </source>
</evidence>
<evidence type="ECO:0000256" key="7">
    <source>
        <dbReference type="ARBA" id="ARBA00022786"/>
    </source>
</evidence>
<dbReference type="EMBL" id="MU865920">
    <property type="protein sequence ID" value="KAK4453317.1"/>
    <property type="molecule type" value="Genomic_DNA"/>
</dbReference>
<dbReference type="GO" id="GO:0008270">
    <property type="term" value="F:zinc ion binding"/>
    <property type="evidence" value="ECO:0007669"/>
    <property type="project" value="UniProtKB-KW"/>
</dbReference>
<comment type="catalytic activity">
    <reaction evidence="1">
        <text>[E2 ubiquitin-conjugating enzyme]-S-ubiquitinyl-L-cysteine + [acceptor protein]-L-lysine = [E2 ubiquitin-conjugating enzyme]-L-cysteine + [acceptor protein]-N(6)-ubiquitinyl-L-lysine.</text>
        <dbReference type="EC" id="2.3.2.31"/>
    </reaction>
</comment>
<keyword evidence="4" id="KW-0479">Metal-binding</keyword>
<dbReference type="GO" id="GO:0016567">
    <property type="term" value="P:protein ubiquitination"/>
    <property type="evidence" value="ECO:0007669"/>
    <property type="project" value="InterPro"/>
</dbReference>
<keyword evidence="7" id="KW-0833">Ubl conjugation pathway</keyword>
<feature type="domain" description="RING-type" evidence="11">
    <location>
        <begin position="415"/>
        <end position="467"/>
    </location>
</feature>
<dbReference type="PROSITE" id="PS50089">
    <property type="entry name" value="ZF_RING_2"/>
    <property type="match status" value="1"/>
</dbReference>
<evidence type="ECO:0000313" key="14">
    <source>
        <dbReference type="Proteomes" id="UP001321760"/>
    </source>
</evidence>
<keyword evidence="14" id="KW-1185">Reference proteome</keyword>
<feature type="region of interest" description="Disordered" evidence="10">
    <location>
        <begin position="1"/>
        <end position="130"/>
    </location>
</feature>
<keyword evidence="3" id="KW-0808">Transferase</keyword>
<evidence type="ECO:0000256" key="2">
    <source>
        <dbReference type="ARBA" id="ARBA00012251"/>
    </source>
</evidence>
<keyword evidence="8" id="KW-0862">Zinc</keyword>
<evidence type="ECO:0000256" key="10">
    <source>
        <dbReference type="SAM" id="MobiDB-lite"/>
    </source>
</evidence>
<dbReference type="AlphaFoldDB" id="A0AAV9GYK2"/>
<dbReference type="InterPro" id="IPR044066">
    <property type="entry name" value="TRIAD_supradom"/>
</dbReference>
<accession>A0AAV9GYK2</accession>
<feature type="region of interest" description="Disordered" evidence="10">
    <location>
        <begin position="671"/>
        <end position="742"/>
    </location>
</feature>
<dbReference type="SMART" id="SM00647">
    <property type="entry name" value="IBR"/>
    <property type="match status" value="2"/>
</dbReference>
<proteinExistence type="predicted"/>
<evidence type="ECO:0000256" key="5">
    <source>
        <dbReference type="ARBA" id="ARBA00022737"/>
    </source>
</evidence>
<protein>
    <recommendedName>
        <fullName evidence="2">RBR-type E3 ubiquitin transferase</fullName>
        <ecNumber evidence="2">2.3.2.31</ecNumber>
    </recommendedName>
</protein>
<keyword evidence="6 9" id="KW-0863">Zinc-finger</keyword>
<organism evidence="13 14">
    <name type="scientific">Podospora aff. communis PSN243</name>
    <dbReference type="NCBI Taxonomy" id="3040156"/>
    <lineage>
        <taxon>Eukaryota</taxon>
        <taxon>Fungi</taxon>
        <taxon>Dikarya</taxon>
        <taxon>Ascomycota</taxon>
        <taxon>Pezizomycotina</taxon>
        <taxon>Sordariomycetes</taxon>
        <taxon>Sordariomycetidae</taxon>
        <taxon>Sordariales</taxon>
        <taxon>Podosporaceae</taxon>
        <taxon>Podospora</taxon>
    </lineage>
</organism>
<feature type="compositionally biased region" description="Basic and acidic residues" evidence="10">
    <location>
        <begin position="99"/>
        <end position="113"/>
    </location>
</feature>
<dbReference type="Gene3D" id="1.20.120.1750">
    <property type="match status" value="1"/>
</dbReference>
<feature type="compositionally biased region" description="Polar residues" evidence="10">
    <location>
        <begin position="19"/>
        <end position="31"/>
    </location>
</feature>
<feature type="compositionally biased region" description="Basic and acidic residues" evidence="10">
    <location>
        <begin position="53"/>
        <end position="85"/>
    </location>
</feature>